<evidence type="ECO:0000313" key="3">
    <source>
        <dbReference type="EMBL" id="PTL60410.1"/>
    </source>
</evidence>
<comment type="similarity">
    <text evidence="1">Belongs to the TolB family.</text>
</comment>
<dbReference type="OrthoDB" id="5240813at2"/>
<dbReference type="EMBL" id="PYYB01000001">
    <property type="protein sequence ID" value="PTL60410.1"/>
    <property type="molecule type" value="Genomic_DNA"/>
</dbReference>
<dbReference type="Proteomes" id="UP000240739">
    <property type="component" value="Unassembled WGS sequence"/>
</dbReference>
<protein>
    <submittedName>
        <fullName evidence="3">Uncharacterized protein</fullName>
    </submittedName>
</protein>
<dbReference type="AlphaFoldDB" id="A0A2T4UME9"/>
<dbReference type="PANTHER" id="PTHR36842:SF1">
    <property type="entry name" value="PROTEIN TOLB"/>
    <property type="match status" value="1"/>
</dbReference>
<dbReference type="SUPFAM" id="SSF82171">
    <property type="entry name" value="DPP6 N-terminal domain-like"/>
    <property type="match status" value="1"/>
</dbReference>
<name>A0A2T4UME9_9ACTN</name>
<dbReference type="RefSeq" id="WP_107569055.1">
    <property type="nucleotide sequence ID" value="NZ_PYYB01000001.1"/>
</dbReference>
<gene>
    <name evidence="3" type="ORF">C7Y72_12545</name>
</gene>
<evidence type="ECO:0000313" key="4">
    <source>
        <dbReference type="Proteomes" id="UP000240739"/>
    </source>
</evidence>
<sequence length="646" mass="67861">MRRAVLAALAALLLLAPTAVAQDSDAPAGALPHWLPTEQWVYQHWLPYDEARLYAVLGTTRARIWRHLRDDRAHTLGQLATRRGLTLDRAARALVAPRLRAASPALASRLLARARRTLDQGHLSQHLLFHSLHQLAIPDRATTIFGAPSKARYLALRRAEVSPNEIGRLYGRTQASVQRAAARALRDAAAAGTRSGAFTSRQAAILLDRQLRQLPRFLGQRRYNGPPRTGPGSRPLLPPNDYANRPTITADGATVVFDAYRATIPQATALGEIHVQAAALADPASAPAELTPPARLPQSTYNSQVSADGSTVVAERAAGNLTFAKRYGHMRVIGIDRVTNTRFEISHRDGPSASRTAYNPSVSGDGRRVVFEMSQDGGPGGRSTNALLLFDRATGTTRRIAGGSGYGTVYEPSITADGRFVTLTAGDAGADGRALVYRRSLATGQTVLVSRADGPDGRAADGDAREPSASADGRLVAFASTAGNLGGGPRGASRIYLRDVVAGTTRLVAAVAGRVALDPALSADGRALVFTARERGDGRRSTVLHVDLPTGRTTVVSRGRAGGAGEPVLSGDGRVLAYTTTAAVLGKPAGVPGVVVRDLQTGTDRLLSSHAPISAGPGARPAAAAAARRAGRARATSVHYVCDLAG</sequence>
<evidence type="ECO:0000256" key="2">
    <source>
        <dbReference type="SAM" id="SignalP"/>
    </source>
</evidence>
<proteinExistence type="inferred from homology"/>
<keyword evidence="2" id="KW-0732">Signal</keyword>
<feature type="signal peptide" evidence="2">
    <location>
        <begin position="1"/>
        <end position="21"/>
    </location>
</feature>
<dbReference type="PANTHER" id="PTHR36842">
    <property type="entry name" value="PROTEIN TOLB HOMOLOG"/>
    <property type="match status" value="1"/>
</dbReference>
<feature type="chain" id="PRO_5015741188" evidence="2">
    <location>
        <begin position="22"/>
        <end position="646"/>
    </location>
</feature>
<dbReference type="Gene3D" id="2.120.10.30">
    <property type="entry name" value="TolB, C-terminal domain"/>
    <property type="match status" value="1"/>
</dbReference>
<dbReference type="InterPro" id="IPR011042">
    <property type="entry name" value="6-blade_b-propeller_TolB-like"/>
</dbReference>
<keyword evidence="4" id="KW-1185">Reference proteome</keyword>
<organism evidence="3 4">
    <name type="scientific">Paraconexibacter algicola</name>
    <dbReference type="NCBI Taxonomy" id="2133960"/>
    <lineage>
        <taxon>Bacteria</taxon>
        <taxon>Bacillati</taxon>
        <taxon>Actinomycetota</taxon>
        <taxon>Thermoleophilia</taxon>
        <taxon>Solirubrobacterales</taxon>
        <taxon>Paraconexibacteraceae</taxon>
        <taxon>Paraconexibacter</taxon>
    </lineage>
</organism>
<dbReference type="Pfam" id="PF07676">
    <property type="entry name" value="PD40"/>
    <property type="match status" value="1"/>
</dbReference>
<comment type="caution">
    <text evidence="3">The sequence shown here is derived from an EMBL/GenBank/DDBJ whole genome shotgun (WGS) entry which is preliminary data.</text>
</comment>
<reference evidence="3 4" key="1">
    <citation type="submission" date="2018-03" db="EMBL/GenBank/DDBJ databases">
        <title>Aquarubrobacter algicola gen. nov., sp. nov., a novel actinobacterium isolated from shallow eutrophic lake during the end of cyanobacterial harmful algal blooms.</title>
        <authorList>
            <person name="Chun S.J."/>
        </authorList>
    </citation>
    <scope>NUCLEOTIDE SEQUENCE [LARGE SCALE GENOMIC DNA]</scope>
    <source>
        <strain evidence="3 4">Seoho-28</strain>
    </source>
</reference>
<accession>A0A2T4UME9</accession>
<dbReference type="InterPro" id="IPR011659">
    <property type="entry name" value="WD40"/>
</dbReference>
<evidence type="ECO:0000256" key="1">
    <source>
        <dbReference type="ARBA" id="ARBA00009820"/>
    </source>
</evidence>